<comment type="caution">
    <text evidence="3">The sequence shown here is derived from an EMBL/GenBank/DDBJ whole genome shotgun (WGS) entry which is preliminary data.</text>
</comment>
<accession>A0ABT3N2C2</accession>
<keyword evidence="1" id="KW-0175">Coiled coil</keyword>
<reference evidence="3 4" key="1">
    <citation type="submission" date="2022-10" db="EMBL/GenBank/DDBJ databases">
        <title>High-quality genome sequences of two octocoral-associated bacteria, Endozoicomonas euniceicola EF212 and Endozoicomonas gorgoniicola PS125.</title>
        <authorList>
            <person name="Chiou Y.-J."/>
            <person name="Chen Y.-H."/>
        </authorList>
    </citation>
    <scope>NUCLEOTIDE SEQUENCE [LARGE SCALE GENOMIC DNA]</scope>
    <source>
        <strain evidence="3 4">PS125</strain>
    </source>
</reference>
<dbReference type="RefSeq" id="WP_262565543.1">
    <property type="nucleotide sequence ID" value="NZ_JAPFCC010000001.1"/>
</dbReference>
<sequence>MHTFDTPVGKMLNQFASEHFGKGWEELDKSQRDGLCNYSASYSSEKGELKYVERAPGLVWGTHTVEGSGPAAERVMGYMKTFADEYSTFSGELGKRVSLPTRKISKDCTIKELSDLKILLDEWASQNKGKALQVAKETCTGLNNAVVNQRLFRSDSAEDRSNIQEKIQNAVISAVVAGSEVAETSKGITQYLVSQATKVKKQVVEGDSTYFARDTYLKISQNAQRLAAHIDAIKADVEIEDYEKVLKVLFRLDSAVQQDLGDSALFDSTVKELIASFPNNKEGVKGAHLLASMSLNPMNESVKSKLNTICEQSLNAQIEVARRKNRTIKTGIPHILNQMAMRYEVEQKNGQKTDSRSPDYQHQSSISFDELPEHMQENLGKKVAALHKPEDNGTVYSFDDVGYGLRSVEGADLLASSVQKNAGGAIDKINALAEAAGFESSFEPLEQTNRYLVSELIALNDKLAVWAKENPYLMDLNEYEEELSGLALRKSSDSESAQAVQRDIDACLNKIITACVDGGVNSPAAILGILGHLNTKAYDWRDSAGTQAKSSCDYIANRTKELGHTVKHLQEIQKAKPDVITKLDGKAFVAIIAELTSLRDSCADQSQKRHGLVKALDSFRESVGSSNEFDRSYWQTLNTLMEAGLPAEESAGIIRDQLAGIPDIDTGGLLKGMAETLPLIPCTNPVNKEYVSLVRSCSTYINDLREAGKNIEQSEKAKEAINQFAAELIQQPNIVSTDEALKRIEKWIEGQAASGELFQATGSVLSQWTGYAQYYDRELKETTANISRLCRDFDAQRDEFDKPGNYGKFVPSKWVNDKSLTAELSQAFIKRGRLSDQEESGAFSGNNLPPSPSPSPPTPTPAPAPAPTPAPAPPPPPPPPLPPLPKDRAAANNKKTEVAGQKPETAIKQKSAARASTSGVRLPDFNPATVLLKKTGRDTTGNLGGNNSEKKATPGLIDEIKNAGGKVKNNSPRLSSETIQPEELRRKELEASQRSLNRQLNSLKDEVARLEGLLKKGSDDKGVENVHKRELDEAKKALKEFHKKNPHYEKGTLTNVQLTKQLSLRNEDPRNALEIALRKRAEVMLHSLGPESLSDQNDDWSL</sequence>
<keyword evidence="4" id="KW-1185">Reference proteome</keyword>
<feature type="compositionally biased region" description="Basic and acidic residues" evidence="2">
    <location>
        <begin position="885"/>
        <end position="897"/>
    </location>
</feature>
<name>A0ABT3N2C2_9GAMM</name>
<feature type="compositionally biased region" description="Pro residues" evidence="2">
    <location>
        <begin position="849"/>
        <end position="884"/>
    </location>
</feature>
<proteinExistence type="predicted"/>
<evidence type="ECO:0000256" key="2">
    <source>
        <dbReference type="SAM" id="MobiDB-lite"/>
    </source>
</evidence>
<organism evidence="3 4">
    <name type="scientific">Endozoicomonas gorgoniicola</name>
    <dbReference type="NCBI Taxonomy" id="1234144"/>
    <lineage>
        <taxon>Bacteria</taxon>
        <taxon>Pseudomonadati</taxon>
        <taxon>Pseudomonadota</taxon>
        <taxon>Gammaproteobacteria</taxon>
        <taxon>Oceanospirillales</taxon>
        <taxon>Endozoicomonadaceae</taxon>
        <taxon>Endozoicomonas</taxon>
    </lineage>
</organism>
<evidence type="ECO:0008006" key="5">
    <source>
        <dbReference type="Google" id="ProtNLM"/>
    </source>
</evidence>
<feature type="coiled-coil region" evidence="1">
    <location>
        <begin position="986"/>
        <end position="1044"/>
    </location>
</feature>
<dbReference type="EMBL" id="JAPFCC010000001">
    <property type="protein sequence ID" value="MCW7555784.1"/>
    <property type="molecule type" value="Genomic_DNA"/>
</dbReference>
<gene>
    <name evidence="3" type="ORF">NX722_24790</name>
</gene>
<feature type="compositionally biased region" description="Polar residues" evidence="2">
    <location>
        <begin position="938"/>
        <end position="947"/>
    </location>
</feature>
<evidence type="ECO:0000313" key="4">
    <source>
        <dbReference type="Proteomes" id="UP001209854"/>
    </source>
</evidence>
<evidence type="ECO:0000256" key="1">
    <source>
        <dbReference type="SAM" id="Coils"/>
    </source>
</evidence>
<protein>
    <recommendedName>
        <fullName evidence="5">WH2 domain-containing protein</fullName>
    </recommendedName>
</protein>
<evidence type="ECO:0000313" key="3">
    <source>
        <dbReference type="EMBL" id="MCW7555784.1"/>
    </source>
</evidence>
<dbReference type="Proteomes" id="UP001209854">
    <property type="component" value="Unassembled WGS sequence"/>
</dbReference>
<feature type="compositionally biased region" description="Polar residues" evidence="2">
    <location>
        <begin position="968"/>
        <end position="979"/>
    </location>
</feature>
<feature type="region of interest" description="Disordered" evidence="2">
    <location>
        <begin position="834"/>
        <end position="985"/>
    </location>
</feature>